<proteinExistence type="predicted"/>
<name>A0A3B4FZY3_9CICH</name>
<evidence type="ECO:0000259" key="1">
    <source>
        <dbReference type="SMART" id="SM01394"/>
    </source>
</evidence>
<dbReference type="Gene3D" id="1.10.238.10">
    <property type="entry name" value="EF-hand"/>
    <property type="match status" value="1"/>
</dbReference>
<feature type="domain" description="S100/CaBP-9k-type calcium binding subdomain" evidence="1">
    <location>
        <begin position="8"/>
        <end position="47"/>
    </location>
</feature>
<dbReference type="Ensembl" id="ENSPNYT00000015258.1">
    <property type="protein sequence ID" value="ENSPNYP00000014876.1"/>
    <property type="gene ID" value="ENSPNYG00000011276.1"/>
</dbReference>
<dbReference type="GeneTree" id="ENSGT00670000099389"/>
<accession>A0A3B4FZY3</accession>
<dbReference type="SMART" id="SM01394">
    <property type="entry name" value="S_100"/>
    <property type="match status" value="1"/>
</dbReference>
<dbReference type="InterPro" id="IPR011992">
    <property type="entry name" value="EF-hand-dom_pair"/>
</dbReference>
<reference evidence="2" key="1">
    <citation type="submission" date="2023-09" db="UniProtKB">
        <authorList>
            <consortium name="Ensembl"/>
        </authorList>
    </citation>
    <scope>IDENTIFICATION</scope>
</reference>
<dbReference type="STRING" id="303518.ENSPNYP00000014876"/>
<dbReference type="InterPro" id="IPR013787">
    <property type="entry name" value="S100_Ca-bd_sub"/>
</dbReference>
<protein>
    <recommendedName>
        <fullName evidence="1">S100/CaBP-9k-type calcium binding subdomain domain-containing protein</fullName>
    </recommendedName>
</protein>
<dbReference type="AlphaFoldDB" id="A0A3B4FZY3"/>
<dbReference type="SUPFAM" id="SSF47473">
    <property type="entry name" value="EF-hand"/>
    <property type="match status" value="1"/>
</dbReference>
<sequence length="98" mass="11918">MDTQMSKLEEAMEEVLDIFKQKCTQSKTMMKKDLKRTLRAELVNWLQVQLILFNCKDKTKRDNILRELDENPHDCVNFEEFVYYVTRLMMCGHYYLQK</sequence>
<organism evidence="2">
    <name type="scientific">Pundamilia nyererei</name>
    <dbReference type="NCBI Taxonomy" id="303518"/>
    <lineage>
        <taxon>Eukaryota</taxon>
        <taxon>Metazoa</taxon>
        <taxon>Chordata</taxon>
        <taxon>Craniata</taxon>
        <taxon>Vertebrata</taxon>
        <taxon>Euteleostomi</taxon>
        <taxon>Actinopterygii</taxon>
        <taxon>Neopterygii</taxon>
        <taxon>Teleostei</taxon>
        <taxon>Neoteleostei</taxon>
        <taxon>Acanthomorphata</taxon>
        <taxon>Ovalentaria</taxon>
        <taxon>Cichlomorphae</taxon>
        <taxon>Cichliformes</taxon>
        <taxon>Cichlidae</taxon>
        <taxon>African cichlids</taxon>
        <taxon>Pseudocrenilabrinae</taxon>
        <taxon>Haplochromini</taxon>
        <taxon>Pundamilia</taxon>
    </lineage>
</organism>
<evidence type="ECO:0000313" key="2">
    <source>
        <dbReference type="Ensembl" id="ENSPNYP00000014876.1"/>
    </source>
</evidence>